<evidence type="ECO:0000256" key="8">
    <source>
        <dbReference type="ARBA" id="ARBA00023204"/>
    </source>
</evidence>
<comment type="subcellular location">
    <subcellularLocation>
        <location evidence="1">Nucleus</location>
    </subcellularLocation>
</comment>
<evidence type="ECO:0000256" key="7">
    <source>
        <dbReference type="ARBA" id="ARBA00023125"/>
    </source>
</evidence>
<dbReference type="PANTHER" id="PTHR10142:SF0">
    <property type="entry name" value="DNA REPAIR PROTEIN COMPLEMENTING XP-A CELLS"/>
    <property type="match status" value="1"/>
</dbReference>
<dbReference type="GO" id="GO:0042803">
    <property type="term" value="F:protein homodimerization activity"/>
    <property type="evidence" value="ECO:0007669"/>
    <property type="project" value="Ensembl"/>
</dbReference>
<dbReference type="Gene3D" id="3.90.530.10">
    <property type="entry name" value="XPA C-terminal domain"/>
    <property type="match status" value="1"/>
</dbReference>
<name>A0A2K6LR60_RHIBE</name>
<dbReference type="GO" id="GO:1990837">
    <property type="term" value="F:sequence-specific double-stranded DNA binding"/>
    <property type="evidence" value="ECO:0007669"/>
    <property type="project" value="Ensembl"/>
</dbReference>
<reference evidence="12 13" key="1">
    <citation type="submission" date="2016-06" db="EMBL/GenBank/DDBJ databases">
        <title>Genome of Rhinopithecus bieti.</title>
        <authorList>
            <person name="Wu"/>
            <person name="C.-I. and Zhang"/>
            <person name="Y."/>
        </authorList>
    </citation>
    <scope>NUCLEOTIDE SEQUENCE</scope>
</reference>
<dbReference type="OMA" id="EFGEDTY"/>
<evidence type="ECO:0000256" key="3">
    <source>
        <dbReference type="ARBA" id="ARBA00022723"/>
    </source>
</evidence>
<evidence type="ECO:0000256" key="4">
    <source>
        <dbReference type="ARBA" id="ARBA00022763"/>
    </source>
</evidence>
<proteinExistence type="inferred from homology"/>
<dbReference type="GO" id="GO:0006979">
    <property type="term" value="P:response to oxidative stress"/>
    <property type="evidence" value="ECO:0007669"/>
    <property type="project" value="Ensembl"/>
</dbReference>
<dbReference type="GO" id="GO:0003684">
    <property type="term" value="F:damaged DNA binding"/>
    <property type="evidence" value="ECO:0007669"/>
    <property type="project" value="Ensembl"/>
</dbReference>
<accession>A0A2K6LR60</accession>
<evidence type="ECO:0000256" key="6">
    <source>
        <dbReference type="ARBA" id="ARBA00022833"/>
    </source>
</evidence>
<dbReference type="GO" id="GO:0009650">
    <property type="term" value="P:UV protection"/>
    <property type="evidence" value="ECO:0007669"/>
    <property type="project" value="Ensembl"/>
</dbReference>
<dbReference type="GeneID" id="108539109"/>
<feature type="region of interest" description="Disordered" evidence="10">
    <location>
        <begin position="30"/>
        <end position="56"/>
    </location>
</feature>
<organism evidence="12 13">
    <name type="scientific">Rhinopithecus bieti</name>
    <name type="common">Black snub-nosed monkey</name>
    <name type="synonym">Pygathrix bieti</name>
    <dbReference type="NCBI Taxonomy" id="61621"/>
    <lineage>
        <taxon>Eukaryota</taxon>
        <taxon>Metazoa</taxon>
        <taxon>Chordata</taxon>
        <taxon>Craniata</taxon>
        <taxon>Vertebrata</taxon>
        <taxon>Euteleostomi</taxon>
        <taxon>Mammalia</taxon>
        <taxon>Eutheria</taxon>
        <taxon>Euarchontoglires</taxon>
        <taxon>Primates</taxon>
        <taxon>Haplorrhini</taxon>
        <taxon>Catarrhini</taxon>
        <taxon>Cercopithecidae</taxon>
        <taxon>Colobinae</taxon>
        <taxon>Rhinopithecus</taxon>
    </lineage>
</organism>
<keyword evidence="6" id="KW-0862">Zinc</keyword>
<keyword evidence="9" id="KW-0539">Nucleus</keyword>
<sequence length="303" mass="34842">MQRLCRGGRLAWARSARAWGWELGPRSRSEMAAADGASPEAAALEQPAELPASVRASVERKRQRALMLRQARLAARPYPATEAAATGGMANVKAAPKIIDTGGGFILEEEEEEEHKIGNVVHQPGPVMEFDYVICEECGKEFMDSYLMNHFDLPTCDNCRDADDKHKLITKTEAKQEYLLKDCDLEKREPPLKFIVKKNPHHSQWGDMKLYLKLQIVKRSLEVWGSQEALEEAKEVRQENREKMKQKKFDKKVKELRRAVRSSVWKRETIVHQHEYGPEENLEDDMYRKTCTVCGHELTYEKM</sequence>
<evidence type="ECO:0000259" key="11">
    <source>
        <dbReference type="Pfam" id="PF05181"/>
    </source>
</evidence>
<feature type="domain" description="XPA C-terminal" evidence="11">
    <location>
        <begin position="165"/>
        <end position="216"/>
    </location>
</feature>
<dbReference type="InterPro" id="IPR009061">
    <property type="entry name" value="DNA-bd_dom_put_sf"/>
</dbReference>
<dbReference type="Pfam" id="PF05181">
    <property type="entry name" value="XPA_C"/>
    <property type="match status" value="1"/>
</dbReference>
<dbReference type="CTD" id="7507"/>
<protein>
    <submittedName>
        <fullName evidence="12">XPA, DNA damage recognition and repair factor</fullName>
    </submittedName>
</protein>
<dbReference type="InterPro" id="IPR037129">
    <property type="entry name" value="XPA_sf"/>
</dbReference>
<keyword evidence="13" id="KW-1185">Reference proteome</keyword>
<dbReference type="GO" id="GO:0000110">
    <property type="term" value="C:nucleotide-excision repair factor 1 complex"/>
    <property type="evidence" value="ECO:0007669"/>
    <property type="project" value="TreeGrafter"/>
</dbReference>
<dbReference type="RefSeq" id="XP_017743056.1">
    <property type="nucleotide sequence ID" value="XM_017887567.1"/>
</dbReference>
<dbReference type="CDD" id="cd21076">
    <property type="entry name" value="DBD_XPA"/>
    <property type="match status" value="1"/>
</dbReference>
<keyword evidence="4" id="KW-0227">DNA damage</keyword>
<dbReference type="PROSITE" id="PS00752">
    <property type="entry name" value="XPA_1"/>
    <property type="match status" value="1"/>
</dbReference>
<dbReference type="InterPro" id="IPR022652">
    <property type="entry name" value="Znf_XPA_CS"/>
</dbReference>
<dbReference type="GO" id="GO:0005829">
    <property type="term" value="C:cytosol"/>
    <property type="evidence" value="ECO:0007669"/>
    <property type="project" value="Ensembl"/>
</dbReference>
<dbReference type="GO" id="GO:0060261">
    <property type="term" value="P:positive regulation of transcription initiation by RNA polymerase II"/>
    <property type="evidence" value="ECO:0007669"/>
    <property type="project" value="Ensembl"/>
</dbReference>
<dbReference type="SUPFAM" id="SSF46955">
    <property type="entry name" value="Putative DNA-binding domain"/>
    <property type="match status" value="1"/>
</dbReference>
<evidence type="ECO:0000256" key="2">
    <source>
        <dbReference type="ARBA" id="ARBA00005548"/>
    </source>
</evidence>
<dbReference type="GO" id="GO:0010506">
    <property type="term" value="P:regulation of autophagy"/>
    <property type="evidence" value="ECO:0007669"/>
    <property type="project" value="Ensembl"/>
</dbReference>
<accession>A0AAJ7I918</accession>
<dbReference type="GO" id="GO:0009636">
    <property type="term" value="P:response to toxic substance"/>
    <property type="evidence" value="ECO:0007669"/>
    <property type="project" value="Ensembl"/>
</dbReference>
<evidence type="ECO:0000256" key="1">
    <source>
        <dbReference type="ARBA" id="ARBA00004123"/>
    </source>
</evidence>
<keyword evidence="8" id="KW-0234">DNA repair</keyword>
<dbReference type="PROSITE" id="PS00753">
    <property type="entry name" value="XPA_2"/>
    <property type="match status" value="1"/>
</dbReference>
<dbReference type="InterPro" id="IPR022656">
    <property type="entry name" value="XPA_C"/>
</dbReference>
<dbReference type="GO" id="GO:1901255">
    <property type="term" value="P:nucleotide-excision repair involved in interstrand cross-link repair"/>
    <property type="evidence" value="ECO:0007669"/>
    <property type="project" value="TreeGrafter"/>
</dbReference>
<dbReference type="SUPFAM" id="SSF57716">
    <property type="entry name" value="Glucocorticoid receptor-like (DNA-binding domain)"/>
    <property type="match status" value="1"/>
</dbReference>
<dbReference type="GO" id="GO:0000715">
    <property type="term" value="P:nucleotide-excision repair, DNA damage recognition"/>
    <property type="evidence" value="ECO:0007669"/>
    <property type="project" value="TreeGrafter"/>
</dbReference>
<comment type="similarity">
    <text evidence="2">Belongs to the XPA family.</text>
</comment>
<keyword evidence="5" id="KW-0863">Zinc-finger</keyword>
<dbReference type="GO" id="GO:0008270">
    <property type="term" value="F:zinc ion binding"/>
    <property type="evidence" value="ECO:0007669"/>
    <property type="project" value="UniProtKB-KW"/>
</dbReference>
<keyword evidence="3" id="KW-0479">Metal-binding</keyword>
<evidence type="ECO:0000313" key="13">
    <source>
        <dbReference type="Proteomes" id="UP000233180"/>
    </source>
</evidence>
<evidence type="ECO:0000256" key="9">
    <source>
        <dbReference type="ARBA" id="ARBA00023242"/>
    </source>
</evidence>
<dbReference type="Pfam" id="PF01286">
    <property type="entry name" value="XPA_N"/>
    <property type="match status" value="1"/>
</dbReference>
<dbReference type="Proteomes" id="UP000233180">
    <property type="component" value="Unassembled WGS sequence"/>
</dbReference>
<dbReference type="InterPro" id="IPR022658">
    <property type="entry name" value="XPA_CS"/>
</dbReference>
<dbReference type="GO" id="GO:0005662">
    <property type="term" value="C:DNA replication factor A complex"/>
    <property type="evidence" value="ECO:0007669"/>
    <property type="project" value="Ensembl"/>
</dbReference>
<dbReference type="GO" id="GO:0016604">
    <property type="term" value="C:nuclear body"/>
    <property type="evidence" value="ECO:0007669"/>
    <property type="project" value="Ensembl"/>
</dbReference>
<gene>
    <name evidence="12" type="primary">XPA</name>
</gene>
<dbReference type="AlphaFoldDB" id="A0A2K6LR60"/>
<dbReference type="GO" id="GO:0034504">
    <property type="term" value="P:protein localization to nucleus"/>
    <property type="evidence" value="ECO:0007669"/>
    <property type="project" value="Ensembl"/>
</dbReference>
<reference evidence="12" key="3">
    <citation type="submission" date="2025-09" db="UniProtKB">
        <authorList>
            <consortium name="Ensembl"/>
        </authorList>
    </citation>
    <scope>IDENTIFICATION</scope>
</reference>
<dbReference type="FunFam" id="3.90.530.10:FF:000001">
    <property type="entry name" value="DNA repair protein complementing XP-A cells"/>
    <property type="match status" value="1"/>
</dbReference>
<dbReference type="InterPro" id="IPR000465">
    <property type="entry name" value="XPA/RAD14"/>
</dbReference>
<dbReference type="GO" id="GO:0006284">
    <property type="term" value="P:base-excision repair"/>
    <property type="evidence" value="ECO:0007669"/>
    <property type="project" value="TreeGrafter"/>
</dbReference>
<dbReference type="STRING" id="61621.ENSRBIP00000026013"/>
<reference evidence="12" key="2">
    <citation type="submission" date="2025-08" db="UniProtKB">
        <authorList>
            <consortium name="Ensembl"/>
        </authorList>
    </citation>
    <scope>IDENTIFICATION</scope>
</reference>
<dbReference type="NCBIfam" id="TIGR00598">
    <property type="entry name" value="rad14"/>
    <property type="match status" value="1"/>
</dbReference>
<dbReference type="GO" id="GO:0019904">
    <property type="term" value="F:protein domain specific binding"/>
    <property type="evidence" value="ECO:0007669"/>
    <property type="project" value="Ensembl"/>
</dbReference>
<dbReference type="GO" id="GO:0035264">
    <property type="term" value="P:multicellular organism growth"/>
    <property type="evidence" value="ECO:0007669"/>
    <property type="project" value="Ensembl"/>
</dbReference>
<feature type="compositionally biased region" description="Low complexity" evidence="10">
    <location>
        <begin position="32"/>
        <end position="53"/>
    </location>
</feature>
<evidence type="ECO:0000313" key="12">
    <source>
        <dbReference type="Ensembl" id="ENSRBIP00000026013.1"/>
    </source>
</evidence>
<dbReference type="Ensembl" id="ENSRBIT00000049926.1">
    <property type="protein sequence ID" value="ENSRBIP00000026013.1"/>
    <property type="gene ID" value="ENSRBIG00000036894.1"/>
</dbReference>
<dbReference type="GO" id="GO:0008630">
    <property type="term" value="P:intrinsic apoptotic signaling pathway in response to DNA damage"/>
    <property type="evidence" value="ECO:0007669"/>
    <property type="project" value="Ensembl"/>
</dbReference>
<evidence type="ECO:0000256" key="10">
    <source>
        <dbReference type="SAM" id="MobiDB-lite"/>
    </source>
</evidence>
<dbReference type="PANTHER" id="PTHR10142">
    <property type="entry name" value="DNA REPAIR PROTEIN COMPLEMENTING XP-A CELLS"/>
    <property type="match status" value="1"/>
</dbReference>
<keyword evidence="7" id="KW-0238">DNA-binding</keyword>
<evidence type="ECO:0000256" key="5">
    <source>
        <dbReference type="ARBA" id="ARBA00022771"/>
    </source>
</evidence>
<dbReference type="GeneTree" id="ENSGT00390000002721"/>
<dbReference type="GO" id="GO:0070914">
    <property type="term" value="P:UV-damage excision repair"/>
    <property type="evidence" value="ECO:0007669"/>
    <property type="project" value="TreeGrafter"/>
</dbReference>